<dbReference type="InterPro" id="IPR017937">
    <property type="entry name" value="Thioredoxin_CS"/>
</dbReference>
<evidence type="ECO:0000256" key="12">
    <source>
        <dbReference type="ARBA" id="ARBA00078686"/>
    </source>
</evidence>
<evidence type="ECO:0000256" key="5">
    <source>
        <dbReference type="ARBA" id="ARBA00022946"/>
    </source>
</evidence>
<comment type="similarity">
    <text evidence="10">Belongs to the thioredoxin family. Plant CITRX-type subfamily.</text>
</comment>
<dbReference type="Gramene" id="OMERI08G11070.1">
    <property type="protein sequence ID" value="OMERI08G11070.1"/>
    <property type="gene ID" value="OMERI08G11070"/>
</dbReference>
<dbReference type="PROSITE" id="PS00194">
    <property type="entry name" value="THIOREDOXIN_1"/>
    <property type="match status" value="1"/>
</dbReference>
<evidence type="ECO:0000256" key="2">
    <source>
        <dbReference type="ARBA" id="ARBA00022448"/>
    </source>
</evidence>
<evidence type="ECO:0000256" key="6">
    <source>
        <dbReference type="ARBA" id="ARBA00022982"/>
    </source>
</evidence>
<dbReference type="AlphaFoldDB" id="A0A0E0EL25"/>
<reference evidence="15" key="1">
    <citation type="submission" date="2015-04" db="UniProtKB">
        <authorList>
            <consortium name="EnsemblPlants"/>
        </authorList>
    </citation>
    <scope>IDENTIFICATION</scope>
</reference>
<dbReference type="FunFam" id="3.40.30.10:FF:000149">
    <property type="entry name" value="Thioredoxin-like protein CITRX, chloroplastic"/>
    <property type="match status" value="1"/>
</dbReference>
<evidence type="ECO:0000256" key="11">
    <source>
        <dbReference type="ARBA" id="ARBA00071708"/>
    </source>
</evidence>
<dbReference type="STRING" id="40149.A0A0E0EL25"/>
<dbReference type="CDD" id="cd02947">
    <property type="entry name" value="TRX_family"/>
    <property type="match status" value="1"/>
</dbReference>
<dbReference type="Pfam" id="PF00085">
    <property type="entry name" value="Thioredoxin"/>
    <property type="match status" value="1"/>
</dbReference>
<dbReference type="Proteomes" id="UP000008021">
    <property type="component" value="Chromosome 8"/>
</dbReference>
<evidence type="ECO:0000313" key="16">
    <source>
        <dbReference type="Proteomes" id="UP000008021"/>
    </source>
</evidence>
<keyword evidence="6" id="KW-0249">Electron transport</keyword>
<reference evidence="15" key="2">
    <citation type="submission" date="2018-05" db="EMBL/GenBank/DDBJ databases">
        <title>OmerRS3 (Oryza meridionalis Reference Sequence Version 3).</title>
        <authorList>
            <person name="Zhang J."/>
            <person name="Kudrna D."/>
            <person name="Lee S."/>
            <person name="Talag J."/>
            <person name="Welchert J."/>
            <person name="Wing R.A."/>
        </authorList>
    </citation>
    <scope>NUCLEOTIDE SEQUENCE [LARGE SCALE GENOMIC DNA]</scope>
    <source>
        <strain evidence="15">cv. OR44</strain>
    </source>
</reference>
<evidence type="ECO:0000256" key="9">
    <source>
        <dbReference type="ARBA" id="ARBA00023284"/>
    </source>
</evidence>
<dbReference type="PANTHER" id="PTHR47834">
    <property type="entry name" value="THIOREDOXIN-LIKE PROTEIN CITRX, CHLOROPLASTIC"/>
    <property type="match status" value="1"/>
</dbReference>
<keyword evidence="16" id="KW-1185">Reference proteome</keyword>
<feature type="region of interest" description="Disordered" evidence="13">
    <location>
        <begin position="41"/>
        <end position="61"/>
    </location>
</feature>
<evidence type="ECO:0000256" key="4">
    <source>
        <dbReference type="ARBA" id="ARBA00022640"/>
    </source>
</evidence>
<evidence type="ECO:0000256" key="1">
    <source>
        <dbReference type="ARBA" id="ARBA00004229"/>
    </source>
</evidence>
<evidence type="ECO:0000256" key="13">
    <source>
        <dbReference type="SAM" id="MobiDB-lite"/>
    </source>
</evidence>
<dbReference type="InterPro" id="IPR013766">
    <property type="entry name" value="Thioredoxin_domain"/>
</dbReference>
<dbReference type="GO" id="GO:0009579">
    <property type="term" value="C:thylakoid"/>
    <property type="evidence" value="ECO:0007669"/>
    <property type="project" value="TreeGrafter"/>
</dbReference>
<proteinExistence type="inferred from homology"/>
<keyword evidence="3" id="KW-0150">Chloroplast</keyword>
<dbReference type="GO" id="GO:0045454">
    <property type="term" value="P:cell redox homeostasis"/>
    <property type="evidence" value="ECO:0007669"/>
    <property type="project" value="InterPro"/>
</dbReference>
<dbReference type="EnsemblPlants" id="OMERI08G11070.1">
    <property type="protein sequence ID" value="OMERI08G11070.1"/>
    <property type="gene ID" value="OMERI08G11070"/>
</dbReference>
<accession>A0A0E0EL25</accession>
<keyword evidence="5" id="KW-0809">Transit peptide</keyword>
<evidence type="ECO:0000256" key="7">
    <source>
        <dbReference type="ARBA" id="ARBA00023002"/>
    </source>
</evidence>
<dbReference type="SUPFAM" id="SSF52833">
    <property type="entry name" value="Thioredoxin-like"/>
    <property type="match status" value="1"/>
</dbReference>
<dbReference type="GO" id="GO:0009657">
    <property type="term" value="P:plastid organization"/>
    <property type="evidence" value="ECO:0007669"/>
    <property type="project" value="TreeGrafter"/>
</dbReference>
<keyword evidence="2" id="KW-0813">Transport</keyword>
<keyword evidence="4" id="KW-0934">Plastid</keyword>
<evidence type="ECO:0000256" key="3">
    <source>
        <dbReference type="ARBA" id="ARBA00022528"/>
    </source>
</evidence>
<dbReference type="InterPro" id="IPR044182">
    <property type="entry name" value="CITRX"/>
</dbReference>
<keyword evidence="7" id="KW-0560">Oxidoreductase</keyword>
<dbReference type="GO" id="GO:0009507">
    <property type="term" value="C:chloroplast"/>
    <property type="evidence" value="ECO:0007669"/>
    <property type="project" value="UniProtKB-SubCell"/>
</dbReference>
<evidence type="ECO:0000313" key="15">
    <source>
        <dbReference type="EnsemblPlants" id="OMERI08G11070.1"/>
    </source>
</evidence>
<dbReference type="PANTHER" id="PTHR47834:SF2">
    <property type="entry name" value="THIOREDOXIN-LIKE PROTEIN CITRX, CHLOROPLASTIC"/>
    <property type="match status" value="1"/>
</dbReference>
<sequence>MCIRIFKNFLTHKLNTAQDRYLAKTKCLRLFDKRQLETLPGRAFRPPRNSTPTASLSCDGGSRGRGVGLGVILGGGRAQGVRRSAAAETYVPGSGKYIAPDYLVKKVTAKELEELVRGERKVPLIVDFYATWCGPCVLMAQDIEMVDTDDEYELARDMQVRGLPTLYFFSPDQSKDALRTEGLIPIDMTRNIIDNEL</sequence>
<keyword evidence="8" id="KW-1015">Disulfide bond</keyword>
<protein>
    <recommendedName>
        <fullName evidence="11">Thioredoxin-like protein CITRX, chloroplastic</fullName>
    </recommendedName>
    <alternativeName>
        <fullName evidence="12">Cf-9-interacting thioredoxin</fullName>
    </alternativeName>
</protein>
<feature type="domain" description="Thioredoxin" evidence="14">
    <location>
        <begin position="104"/>
        <end position="177"/>
    </location>
</feature>
<name>A0A0E0EL25_9ORYZ</name>
<evidence type="ECO:0000256" key="10">
    <source>
        <dbReference type="ARBA" id="ARBA00024039"/>
    </source>
</evidence>
<dbReference type="GO" id="GO:0015035">
    <property type="term" value="F:protein-disulfide reductase activity"/>
    <property type="evidence" value="ECO:0007669"/>
    <property type="project" value="InterPro"/>
</dbReference>
<keyword evidence="9" id="KW-0676">Redox-active center</keyword>
<evidence type="ECO:0000259" key="14">
    <source>
        <dbReference type="Pfam" id="PF00085"/>
    </source>
</evidence>
<dbReference type="InterPro" id="IPR036249">
    <property type="entry name" value="Thioredoxin-like_sf"/>
</dbReference>
<evidence type="ECO:0000256" key="8">
    <source>
        <dbReference type="ARBA" id="ARBA00023157"/>
    </source>
</evidence>
<dbReference type="Gene3D" id="3.40.30.10">
    <property type="entry name" value="Glutaredoxin"/>
    <property type="match status" value="1"/>
</dbReference>
<comment type="subcellular location">
    <subcellularLocation>
        <location evidence="1">Plastid</location>
        <location evidence="1">Chloroplast</location>
    </subcellularLocation>
</comment>
<organism evidence="15">
    <name type="scientific">Oryza meridionalis</name>
    <dbReference type="NCBI Taxonomy" id="40149"/>
    <lineage>
        <taxon>Eukaryota</taxon>
        <taxon>Viridiplantae</taxon>
        <taxon>Streptophyta</taxon>
        <taxon>Embryophyta</taxon>
        <taxon>Tracheophyta</taxon>
        <taxon>Spermatophyta</taxon>
        <taxon>Magnoliopsida</taxon>
        <taxon>Liliopsida</taxon>
        <taxon>Poales</taxon>
        <taxon>Poaceae</taxon>
        <taxon>BOP clade</taxon>
        <taxon>Oryzoideae</taxon>
        <taxon>Oryzeae</taxon>
        <taxon>Oryzinae</taxon>
        <taxon>Oryza</taxon>
    </lineage>
</organism>